<evidence type="ECO:0000256" key="4">
    <source>
        <dbReference type="PIRSR" id="PIRSR006806-1"/>
    </source>
</evidence>
<reference evidence="6 7" key="1">
    <citation type="journal article" date="2016" name="Nat. Commun.">
        <title>Thousands of microbial genomes shed light on interconnected biogeochemical processes in an aquifer system.</title>
        <authorList>
            <person name="Anantharaman K."/>
            <person name="Brown C.T."/>
            <person name="Hug L.A."/>
            <person name="Sharon I."/>
            <person name="Castelle C.J."/>
            <person name="Probst A.J."/>
            <person name="Thomas B.C."/>
            <person name="Singh A."/>
            <person name="Wilkins M.J."/>
            <person name="Karaoz U."/>
            <person name="Brodie E.L."/>
            <person name="Williams K.H."/>
            <person name="Hubbard S.S."/>
            <person name="Banfield J.F."/>
        </authorList>
    </citation>
    <scope>NUCLEOTIDE SEQUENCE [LARGE SCALE GENOMIC DNA]</scope>
</reference>
<dbReference type="Proteomes" id="UP000179227">
    <property type="component" value="Unassembled WGS sequence"/>
</dbReference>
<dbReference type="GO" id="GO:0035999">
    <property type="term" value="P:tetrahydrofolate interconversion"/>
    <property type="evidence" value="ECO:0007669"/>
    <property type="project" value="TreeGrafter"/>
</dbReference>
<dbReference type="InterPro" id="IPR024185">
    <property type="entry name" value="FTHF_cligase-like_sf"/>
</dbReference>
<evidence type="ECO:0000256" key="5">
    <source>
        <dbReference type="RuleBase" id="RU361279"/>
    </source>
</evidence>
<dbReference type="NCBIfam" id="TIGR02727">
    <property type="entry name" value="MTHFS_bact"/>
    <property type="match status" value="1"/>
</dbReference>
<dbReference type="GO" id="GO:0009396">
    <property type="term" value="P:folic acid-containing compound biosynthetic process"/>
    <property type="evidence" value="ECO:0007669"/>
    <property type="project" value="TreeGrafter"/>
</dbReference>
<protein>
    <recommendedName>
        <fullName evidence="5">5-formyltetrahydrofolate cyclo-ligase</fullName>
        <ecNumber evidence="5">6.3.3.2</ecNumber>
    </recommendedName>
</protein>
<comment type="caution">
    <text evidence="6">The sequence shown here is derived from an EMBL/GenBank/DDBJ whole genome shotgun (WGS) entry which is preliminary data.</text>
</comment>
<keyword evidence="2 4" id="KW-0547">Nucleotide-binding</keyword>
<evidence type="ECO:0000313" key="7">
    <source>
        <dbReference type="Proteomes" id="UP000179227"/>
    </source>
</evidence>
<accession>A0A1F5HZM8</accession>
<dbReference type="Pfam" id="PF01812">
    <property type="entry name" value="5-FTHF_cyc-lig"/>
    <property type="match status" value="1"/>
</dbReference>
<keyword evidence="6" id="KW-0436">Ligase</keyword>
<dbReference type="GO" id="GO:0005524">
    <property type="term" value="F:ATP binding"/>
    <property type="evidence" value="ECO:0007669"/>
    <property type="project" value="UniProtKB-KW"/>
</dbReference>
<feature type="binding site" evidence="4">
    <location>
        <begin position="132"/>
        <end position="140"/>
    </location>
    <ligand>
        <name>ATP</name>
        <dbReference type="ChEBI" id="CHEBI:30616"/>
    </ligand>
</feature>
<evidence type="ECO:0000313" key="6">
    <source>
        <dbReference type="EMBL" id="OGE09586.1"/>
    </source>
</evidence>
<dbReference type="EMBL" id="MFBS01000018">
    <property type="protein sequence ID" value="OGE09586.1"/>
    <property type="molecule type" value="Genomic_DNA"/>
</dbReference>
<proteinExistence type="inferred from homology"/>
<evidence type="ECO:0000256" key="3">
    <source>
        <dbReference type="ARBA" id="ARBA00022840"/>
    </source>
</evidence>
<dbReference type="AlphaFoldDB" id="A0A1F5HZM8"/>
<keyword evidence="3 4" id="KW-0067">ATP-binding</keyword>
<comment type="cofactor">
    <cofactor evidence="5">
        <name>Mg(2+)</name>
        <dbReference type="ChEBI" id="CHEBI:18420"/>
    </cofactor>
</comment>
<dbReference type="SUPFAM" id="SSF100950">
    <property type="entry name" value="NagB/RpiA/CoA transferase-like"/>
    <property type="match status" value="1"/>
</dbReference>
<dbReference type="InterPro" id="IPR037171">
    <property type="entry name" value="NagB/RpiA_transferase-like"/>
</dbReference>
<comment type="similarity">
    <text evidence="1 5">Belongs to the 5-formyltetrahydrofolate cyclo-ligase family.</text>
</comment>
<dbReference type="Gene3D" id="3.40.50.10420">
    <property type="entry name" value="NagB/RpiA/CoA transferase-like"/>
    <property type="match status" value="1"/>
</dbReference>
<dbReference type="GO" id="GO:0046872">
    <property type="term" value="F:metal ion binding"/>
    <property type="evidence" value="ECO:0007669"/>
    <property type="project" value="UniProtKB-KW"/>
</dbReference>
<sequence>MASKSGLRKEFLRIRRFLSGQTVTNKSDQIFRNVIKLKELNVAQNFLVYLPVNNEVDTKKIIKHLISQKSAVFVPAFLKSTRVYKVARFTGHDDLEEGPYKIPQPKKPDIADIGLVDVAIVPGVGFSKHGVRLGYGKGVYDQLFDNCKGLKIGLAYDFQVIDNIPRQKHDLVMDKVITESKIYDFT</sequence>
<organism evidence="6 7">
    <name type="scientific">Candidatus Curtissbacteria bacterium RIFCSPLOWO2_01_FULL_42_26</name>
    <dbReference type="NCBI Taxonomy" id="1797729"/>
    <lineage>
        <taxon>Bacteria</taxon>
        <taxon>Candidatus Curtissiibacteriota</taxon>
    </lineage>
</organism>
<dbReference type="GO" id="GO:0030272">
    <property type="term" value="F:5-formyltetrahydrofolate cyclo-ligase activity"/>
    <property type="evidence" value="ECO:0007669"/>
    <property type="project" value="UniProtKB-EC"/>
</dbReference>
<comment type="catalytic activity">
    <reaction evidence="5">
        <text>(6S)-5-formyl-5,6,7,8-tetrahydrofolate + ATP = (6R)-5,10-methenyltetrahydrofolate + ADP + phosphate</text>
        <dbReference type="Rhea" id="RHEA:10488"/>
        <dbReference type="ChEBI" id="CHEBI:30616"/>
        <dbReference type="ChEBI" id="CHEBI:43474"/>
        <dbReference type="ChEBI" id="CHEBI:57455"/>
        <dbReference type="ChEBI" id="CHEBI:57457"/>
        <dbReference type="ChEBI" id="CHEBI:456216"/>
        <dbReference type="EC" id="6.3.3.2"/>
    </reaction>
</comment>
<dbReference type="InterPro" id="IPR002698">
    <property type="entry name" value="FTHF_cligase"/>
</dbReference>
<feature type="binding site" evidence="4">
    <location>
        <position position="50"/>
    </location>
    <ligand>
        <name>substrate</name>
    </ligand>
</feature>
<evidence type="ECO:0000256" key="2">
    <source>
        <dbReference type="ARBA" id="ARBA00022741"/>
    </source>
</evidence>
<keyword evidence="5" id="KW-0479">Metal-binding</keyword>
<gene>
    <name evidence="6" type="ORF">A3A60_01495</name>
</gene>
<dbReference type="PANTHER" id="PTHR23407:SF1">
    <property type="entry name" value="5-FORMYLTETRAHYDROFOLATE CYCLO-LIGASE"/>
    <property type="match status" value="1"/>
</dbReference>
<feature type="binding site" evidence="4">
    <location>
        <position position="55"/>
    </location>
    <ligand>
        <name>substrate</name>
    </ligand>
</feature>
<keyword evidence="5" id="KW-0460">Magnesium</keyword>
<dbReference type="PANTHER" id="PTHR23407">
    <property type="entry name" value="ATPASE INHIBITOR/5-FORMYLTETRAHYDROFOLATE CYCLO-LIGASE"/>
    <property type="match status" value="1"/>
</dbReference>
<evidence type="ECO:0000256" key="1">
    <source>
        <dbReference type="ARBA" id="ARBA00010638"/>
    </source>
</evidence>
<name>A0A1F5HZM8_9BACT</name>
<feature type="binding site" evidence="4">
    <location>
        <begin position="4"/>
        <end position="8"/>
    </location>
    <ligand>
        <name>ATP</name>
        <dbReference type="ChEBI" id="CHEBI:30616"/>
    </ligand>
</feature>
<dbReference type="STRING" id="1797729.A3A60_01495"/>
<dbReference type="EC" id="6.3.3.2" evidence="5"/>
<dbReference type="PIRSF" id="PIRSF006806">
    <property type="entry name" value="FTHF_cligase"/>
    <property type="match status" value="1"/>
</dbReference>